<evidence type="ECO:0000256" key="1">
    <source>
        <dbReference type="ARBA" id="ARBA00022723"/>
    </source>
</evidence>
<dbReference type="Gene3D" id="3.10.20.30">
    <property type="match status" value="1"/>
</dbReference>
<dbReference type="Pfam" id="PF00111">
    <property type="entry name" value="Fer2"/>
    <property type="match status" value="1"/>
</dbReference>
<evidence type="ECO:0000256" key="2">
    <source>
        <dbReference type="ARBA" id="ARBA00023002"/>
    </source>
</evidence>
<dbReference type="EMBL" id="JAFIWB010000029">
    <property type="protein sequence ID" value="MBN6104395.1"/>
    <property type="molecule type" value="Genomic_DNA"/>
</dbReference>
<accession>A0ABS3B9V3</accession>
<gene>
    <name evidence="6" type="ORF">JR064_19710</name>
</gene>
<dbReference type="PANTHER" id="PTHR45331">
    <property type="entry name" value="OXIDOREDUCTASE, IRON-SULPHUR BINDING SUBUNIT-RELATED-RELATED"/>
    <property type="match status" value="1"/>
</dbReference>
<organism evidence="6 7">
    <name type="scientific">Xanthomonas bonasiae</name>
    <dbReference type="NCBI Taxonomy" id="2810351"/>
    <lineage>
        <taxon>Bacteria</taxon>
        <taxon>Pseudomonadati</taxon>
        <taxon>Pseudomonadota</taxon>
        <taxon>Gammaproteobacteria</taxon>
        <taxon>Lysobacterales</taxon>
        <taxon>Lysobacteraceae</taxon>
        <taxon>Xanthomonas</taxon>
    </lineage>
</organism>
<dbReference type="Gene3D" id="1.10.150.120">
    <property type="entry name" value="[2Fe-2S]-binding domain"/>
    <property type="match status" value="1"/>
</dbReference>
<evidence type="ECO:0000313" key="7">
    <source>
        <dbReference type="Proteomes" id="UP000695802"/>
    </source>
</evidence>
<dbReference type="SUPFAM" id="SSF54292">
    <property type="entry name" value="2Fe-2S ferredoxin-like"/>
    <property type="match status" value="1"/>
</dbReference>
<evidence type="ECO:0000256" key="3">
    <source>
        <dbReference type="ARBA" id="ARBA00023004"/>
    </source>
</evidence>
<sequence length="277" mass="28974">MQHDPHPSQAAPGAADPTHDAGLSDDEAALARRLGISGLSRREFLALLSAAGLSSAGGQIVFSDAAFAAPAPSAATPQNAMPVVLQVNGQRHALQLDPRTTLLDALREHLALTGTKKGCDHGQCGACTVIVDGERRLSCLTLAAQAEDAQITTIEGLADGERLHPMQAAFVQHDGFQCGYCTPGQICSAVALLNEITRGDASHVSADVSQPVTELSDAEVRERMSGNICRCGAYPKIVAAIQDVHSGGAPRPLTWRYVDQSQLTALKLAKEVADDAV</sequence>
<dbReference type="InterPro" id="IPR012675">
    <property type="entry name" value="Beta-grasp_dom_sf"/>
</dbReference>
<keyword evidence="3" id="KW-0408">Iron</keyword>
<dbReference type="InterPro" id="IPR036010">
    <property type="entry name" value="2Fe-2S_ferredoxin-like_sf"/>
</dbReference>
<keyword evidence="1" id="KW-0479">Metal-binding</keyword>
<dbReference type="InterPro" id="IPR052914">
    <property type="entry name" value="Aldehyde_Oxdr_Iron-Sulfur"/>
</dbReference>
<dbReference type="RefSeq" id="WP_206230846.1">
    <property type="nucleotide sequence ID" value="NZ_JAFIWB010000029.1"/>
</dbReference>
<protein>
    <submittedName>
        <fullName evidence="6">2Fe-2S iron-sulfur cluster binding domain-containing protein</fullName>
    </submittedName>
</protein>
<keyword evidence="2" id="KW-0560">Oxidoreductase</keyword>
<dbReference type="InterPro" id="IPR006311">
    <property type="entry name" value="TAT_signal"/>
</dbReference>
<feature type="domain" description="2Fe-2S ferredoxin-type" evidence="5">
    <location>
        <begin position="81"/>
        <end position="157"/>
    </location>
</feature>
<evidence type="ECO:0000259" key="5">
    <source>
        <dbReference type="PROSITE" id="PS51085"/>
    </source>
</evidence>
<dbReference type="InterPro" id="IPR036884">
    <property type="entry name" value="2Fe-2S-bd_dom_sf"/>
</dbReference>
<dbReference type="InterPro" id="IPR002888">
    <property type="entry name" value="2Fe-2S-bd"/>
</dbReference>
<keyword evidence="7" id="KW-1185">Reference proteome</keyword>
<feature type="region of interest" description="Disordered" evidence="4">
    <location>
        <begin position="1"/>
        <end position="22"/>
    </location>
</feature>
<comment type="caution">
    <text evidence="6">The sequence shown here is derived from an EMBL/GenBank/DDBJ whole genome shotgun (WGS) entry which is preliminary data.</text>
</comment>
<reference evidence="6 7" key="1">
    <citation type="submission" date="2021-02" db="EMBL/GenBank/DDBJ databases">
        <title>Taxonomically Unique Crown Gall-Associated Xanthomonas Stains Have Deficiency in Virulence Repertories.</title>
        <authorList>
            <person name="Mafakheri H."/>
            <person name="Taghavi S.M."/>
            <person name="Dimkic I."/>
            <person name="Nemanja K."/>
            <person name="Osdaghi E."/>
        </authorList>
    </citation>
    <scope>NUCLEOTIDE SEQUENCE [LARGE SCALE GENOMIC DNA]</scope>
    <source>
        <strain evidence="6 7">FX4</strain>
    </source>
</reference>
<dbReference type="InterPro" id="IPR006058">
    <property type="entry name" value="2Fe2S_fd_BS"/>
</dbReference>
<evidence type="ECO:0000256" key="4">
    <source>
        <dbReference type="SAM" id="MobiDB-lite"/>
    </source>
</evidence>
<name>A0ABS3B9V3_9XANT</name>
<dbReference type="InterPro" id="IPR001041">
    <property type="entry name" value="2Fe-2S_ferredoxin-type"/>
</dbReference>
<dbReference type="CDD" id="cd00207">
    <property type="entry name" value="fer2"/>
    <property type="match status" value="1"/>
</dbReference>
<dbReference type="Pfam" id="PF01799">
    <property type="entry name" value="Fer2_2"/>
    <property type="match status" value="1"/>
</dbReference>
<dbReference type="PROSITE" id="PS51085">
    <property type="entry name" value="2FE2S_FER_2"/>
    <property type="match status" value="1"/>
</dbReference>
<proteinExistence type="predicted"/>
<dbReference type="PROSITE" id="PS51318">
    <property type="entry name" value="TAT"/>
    <property type="match status" value="1"/>
</dbReference>
<dbReference type="PROSITE" id="PS00197">
    <property type="entry name" value="2FE2S_FER_1"/>
    <property type="match status" value="1"/>
</dbReference>
<dbReference type="Proteomes" id="UP000695802">
    <property type="component" value="Unassembled WGS sequence"/>
</dbReference>
<dbReference type="SUPFAM" id="SSF47741">
    <property type="entry name" value="CO dehydrogenase ISP C-domain like"/>
    <property type="match status" value="1"/>
</dbReference>
<evidence type="ECO:0000313" key="6">
    <source>
        <dbReference type="EMBL" id="MBN6104395.1"/>
    </source>
</evidence>